<evidence type="ECO:0008006" key="3">
    <source>
        <dbReference type="Google" id="ProtNLM"/>
    </source>
</evidence>
<comment type="caution">
    <text evidence="1">The sequence shown here is derived from an EMBL/GenBank/DDBJ whole genome shotgun (WGS) entry which is preliminary data.</text>
</comment>
<reference evidence="1" key="1">
    <citation type="submission" date="2021-01" db="EMBL/GenBank/DDBJ databases">
        <title>Whole genome shotgun sequence of Planosporangium flavigriseum NBRC 105377.</title>
        <authorList>
            <person name="Komaki H."/>
            <person name="Tamura T."/>
        </authorList>
    </citation>
    <scope>NUCLEOTIDE SEQUENCE</scope>
    <source>
        <strain evidence="1">NBRC 105377</strain>
    </source>
</reference>
<dbReference type="Pfam" id="PF05787">
    <property type="entry name" value="PhoX"/>
    <property type="match status" value="1"/>
</dbReference>
<evidence type="ECO:0000313" key="2">
    <source>
        <dbReference type="Proteomes" id="UP000653674"/>
    </source>
</evidence>
<dbReference type="AlphaFoldDB" id="A0A8J3LKC1"/>
<organism evidence="1 2">
    <name type="scientific">Planosporangium flavigriseum</name>
    <dbReference type="NCBI Taxonomy" id="373681"/>
    <lineage>
        <taxon>Bacteria</taxon>
        <taxon>Bacillati</taxon>
        <taxon>Actinomycetota</taxon>
        <taxon>Actinomycetes</taxon>
        <taxon>Micromonosporales</taxon>
        <taxon>Micromonosporaceae</taxon>
        <taxon>Planosporangium</taxon>
    </lineage>
</organism>
<sequence length="59" mass="6340">MAWLTFPAGQAYTFTRNELNDSEFAGVVSSPDGKTLFASVQTPGITYAITGPWKRAEAA</sequence>
<dbReference type="RefSeq" id="WP_168074527.1">
    <property type="nucleotide sequence ID" value="NZ_JAATVW010000004.1"/>
</dbReference>
<keyword evidence="2" id="KW-1185">Reference proteome</keyword>
<dbReference type="InterPro" id="IPR008557">
    <property type="entry name" value="PhoX"/>
</dbReference>
<gene>
    <name evidence="1" type="ORF">Pfl04_05440</name>
</gene>
<evidence type="ECO:0000313" key="1">
    <source>
        <dbReference type="EMBL" id="GIG72140.1"/>
    </source>
</evidence>
<accession>A0A8J3LKC1</accession>
<dbReference type="Proteomes" id="UP000653674">
    <property type="component" value="Unassembled WGS sequence"/>
</dbReference>
<proteinExistence type="predicted"/>
<protein>
    <recommendedName>
        <fullName evidence="3">DUF839 domain-containing protein</fullName>
    </recommendedName>
</protein>
<dbReference type="EMBL" id="BONU01000002">
    <property type="protein sequence ID" value="GIG72140.1"/>
    <property type="molecule type" value="Genomic_DNA"/>
</dbReference>
<name>A0A8J3LKC1_9ACTN</name>